<gene>
    <name evidence="10" type="ORF">BRENAR_LOCUS2951</name>
</gene>
<dbReference type="GO" id="GO:0005829">
    <property type="term" value="C:cytosol"/>
    <property type="evidence" value="ECO:0007669"/>
    <property type="project" value="TreeGrafter"/>
</dbReference>
<keyword evidence="6" id="KW-0521">NADP</keyword>
<dbReference type="AlphaFoldDB" id="A0A448YMP0"/>
<dbReference type="SUPFAM" id="SSF51730">
    <property type="entry name" value="FAD-linked oxidoreductase"/>
    <property type="match status" value="1"/>
</dbReference>
<dbReference type="STRING" id="13370.A0A448YMP0"/>
<dbReference type="OrthoDB" id="16284at2759"/>
<dbReference type="GO" id="GO:0071949">
    <property type="term" value="F:FAD binding"/>
    <property type="evidence" value="ECO:0007669"/>
    <property type="project" value="TreeGrafter"/>
</dbReference>
<dbReference type="Pfam" id="PF02219">
    <property type="entry name" value="MTHFR"/>
    <property type="match status" value="1"/>
</dbReference>
<dbReference type="InterPro" id="IPR029041">
    <property type="entry name" value="FAD-linked_oxidoreductase-like"/>
</dbReference>
<dbReference type="InterPro" id="IPR003171">
    <property type="entry name" value="Mehydrof_redctse-like"/>
</dbReference>
<dbReference type="InterPro" id="IPR004621">
    <property type="entry name" value="Fadh2_euk"/>
</dbReference>
<dbReference type="EMBL" id="CAACVR010000021">
    <property type="protein sequence ID" value="VEU22219.1"/>
    <property type="molecule type" value="Genomic_DNA"/>
</dbReference>
<dbReference type="GO" id="GO:0004489">
    <property type="term" value="F:methylenetetrahydrofolate reductase [NAD(P)H] activity"/>
    <property type="evidence" value="ECO:0007669"/>
    <property type="project" value="InterPro"/>
</dbReference>
<keyword evidence="5" id="KW-0274">FAD</keyword>
<evidence type="ECO:0000256" key="8">
    <source>
        <dbReference type="RuleBase" id="RU004254"/>
    </source>
</evidence>
<keyword evidence="7" id="KW-0560">Oxidoreductase</keyword>
<dbReference type="PANTHER" id="PTHR45754">
    <property type="entry name" value="METHYLENETETRAHYDROFOLATE REDUCTASE"/>
    <property type="match status" value="1"/>
</dbReference>
<keyword evidence="11" id="KW-1185">Reference proteome</keyword>
<evidence type="ECO:0000256" key="3">
    <source>
        <dbReference type="ARBA" id="ARBA00006743"/>
    </source>
</evidence>
<dbReference type="GO" id="GO:0035999">
    <property type="term" value="P:tetrahydrofolate interconversion"/>
    <property type="evidence" value="ECO:0007669"/>
    <property type="project" value="UniProtKB-UniPathway"/>
</dbReference>
<dbReference type="NCBIfam" id="TIGR00677">
    <property type="entry name" value="fadh2_euk"/>
    <property type="match status" value="1"/>
</dbReference>
<name>A0A448YMP0_BRENA</name>
<dbReference type="Pfam" id="PF21895">
    <property type="entry name" value="MTHFR_C"/>
    <property type="match status" value="1"/>
</dbReference>
<evidence type="ECO:0000256" key="1">
    <source>
        <dbReference type="ARBA" id="ARBA00001974"/>
    </source>
</evidence>
<evidence type="ECO:0000256" key="7">
    <source>
        <dbReference type="ARBA" id="ARBA00023002"/>
    </source>
</evidence>
<dbReference type="InParanoid" id="A0A448YMP0"/>
<comment type="pathway">
    <text evidence="2 8">One-carbon metabolism; tetrahydrofolate interconversion.</text>
</comment>
<sequence length="604" mass="68736">MKVTEKLTQAHEDGKAPATFSFEFFTPKTSQGVQNLYDRMDRMYDLNPLFIDITWNAGGRLGTLTTEMVNVTTTVLGLETCMHLTCTNMKLETIDKALDSAFQCGCQNILALRGDPPLDGSESTGVFRYAKDLIRHIKSRYGNHFCIGVAGYPEGHPEESDLDKTIEYLKQKQDAGGDFIVTQMFYDVDLFISWCKKCRAAGITIPIIPGIMPISTYAAFFRRAQWCKIHLPDHFFERLEPIKEDDSKVRDEGVKLVAEMCAKLLQSGCVNHLHFYTMNLEKSTIMVLRELNLVSKQQLVGMDTRPWRRSLNPTRSEESVRPIFWSNRKFSYIQRTSNWDEFPNGRWGDSRSPAFGSLELCDHELIRHTPKKALSLWGLPTNIQTLADLTVRYLNGDLNCLPWSDSKVTHEIDLIKDDLIDLNRRGVLTVNSQASINCCPSSDKVHGWGPNDGYVYQKQYLEFLIPSNRLDDLVDEIGTINKESGYNILTFYSIGQEGEFTSNARSSSTINAVTWGCFPGKEVVQSTIVEKISFMAWKDEFFSILKKWISLFRKDTDPGREDAISFIESLVNDATLVNIVDNDYVGEPNTRIFNVLRKLFPIAE</sequence>
<comment type="similarity">
    <text evidence="3">Belongs to the methylenetetrahydrofolate reductase family.</text>
</comment>
<keyword evidence="4" id="KW-0285">Flavoprotein</keyword>
<dbReference type="FunFam" id="3.20.20.220:FF:000002">
    <property type="entry name" value="Methylenetetrahydrofolate reductase"/>
    <property type="match status" value="1"/>
</dbReference>
<proteinExistence type="inferred from homology"/>
<evidence type="ECO:0000256" key="4">
    <source>
        <dbReference type="ARBA" id="ARBA00022630"/>
    </source>
</evidence>
<dbReference type="FunCoup" id="A0A448YMP0">
    <property type="interactions" value="453"/>
</dbReference>
<organism evidence="10 11">
    <name type="scientific">Brettanomyces naardenensis</name>
    <name type="common">Yeast</name>
    <dbReference type="NCBI Taxonomy" id="13370"/>
    <lineage>
        <taxon>Eukaryota</taxon>
        <taxon>Fungi</taxon>
        <taxon>Dikarya</taxon>
        <taxon>Ascomycota</taxon>
        <taxon>Saccharomycotina</taxon>
        <taxon>Pichiomycetes</taxon>
        <taxon>Pichiales</taxon>
        <taxon>Pichiaceae</taxon>
        <taxon>Brettanomyces</taxon>
    </lineage>
</organism>
<evidence type="ECO:0000256" key="6">
    <source>
        <dbReference type="ARBA" id="ARBA00022857"/>
    </source>
</evidence>
<dbReference type="CDD" id="cd00537">
    <property type="entry name" value="MTHFR"/>
    <property type="match status" value="1"/>
</dbReference>
<feature type="domain" description="MTHFR SAM-binding regulatory" evidence="9">
    <location>
        <begin position="306"/>
        <end position="598"/>
    </location>
</feature>
<dbReference type="Proteomes" id="UP000290900">
    <property type="component" value="Unassembled WGS sequence"/>
</dbReference>
<evidence type="ECO:0000313" key="11">
    <source>
        <dbReference type="Proteomes" id="UP000290900"/>
    </source>
</evidence>
<dbReference type="GO" id="GO:0009086">
    <property type="term" value="P:methionine biosynthetic process"/>
    <property type="evidence" value="ECO:0007669"/>
    <property type="project" value="TreeGrafter"/>
</dbReference>
<dbReference type="PANTHER" id="PTHR45754:SF3">
    <property type="entry name" value="METHYLENETETRAHYDROFOLATE REDUCTASE (NADPH)"/>
    <property type="match status" value="1"/>
</dbReference>
<evidence type="ECO:0000256" key="2">
    <source>
        <dbReference type="ARBA" id="ARBA00004777"/>
    </source>
</evidence>
<dbReference type="Gene3D" id="3.20.20.220">
    <property type="match status" value="1"/>
</dbReference>
<evidence type="ECO:0000256" key="5">
    <source>
        <dbReference type="ARBA" id="ARBA00022827"/>
    </source>
</evidence>
<evidence type="ECO:0000259" key="9">
    <source>
        <dbReference type="Pfam" id="PF21895"/>
    </source>
</evidence>
<accession>A0A448YMP0</accession>
<reference evidence="10 11" key="1">
    <citation type="submission" date="2018-12" db="EMBL/GenBank/DDBJ databases">
        <authorList>
            <person name="Tiukova I."/>
            <person name="Dainat J."/>
        </authorList>
    </citation>
    <scope>NUCLEOTIDE SEQUENCE [LARGE SCALE GENOMIC DNA]</scope>
</reference>
<evidence type="ECO:0000313" key="10">
    <source>
        <dbReference type="EMBL" id="VEU22219.1"/>
    </source>
</evidence>
<dbReference type="UniPathway" id="UPA00193"/>
<protein>
    <submittedName>
        <fullName evidence="10">DEKNAAC103265</fullName>
    </submittedName>
</protein>
<dbReference type="InterPro" id="IPR053806">
    <property type="entry name" value="MTHFR_C"/>
</dbReference>
<comment type="cofactor">
    <cofactor evidence="1">
        <name>FAD</name>
        <dbReference type="ChEBI" id="CHEBI:57692"/>
    </cofactor>
</comment>